<sequence>MKLNKLIKTAIKYGPIVYPIIKKMMDKKSAPQPATTRRTPKR</sequence>
<evidence type="ECO:0000313" key="2">
    <source>
        <dbReference type="Proteomes" id="UP000006691"/>
    </source>
</evidence>
<name>F2F9R4_SOLSS</name>
<dbReference type="RefSeq" id="WP_008405671.1">
    <property type="nucleotide sequence ID" value="NC_018065.1"/>
</dbReference>
<gene>
    <name evidence="1" type="ordered locus">SSIL_0611</name>
</gene>
<dbReference type="EMBL" id="AP012157">
    <property type="protein sequence ID" value="BAK15034.1"/>
    <property type="molecule type" value="Genomic_DNA"/>
</dbReference>
<accession>F2F9R4</accession>
<evidence type="ECO:0000313" key="1">
    <source>
        <dbReference type="EMBL" id="BAK15034.1"/>
    </source>
</evidence>
<dbReference type="AlphaFoldDB" id="F2F9R4"/>
<dbReference type="KEGG" id="siv:SSIL_0611"/>
<reference evidence="1 2" key="2">
    <citation type="journal article" date="2012" name="J. Biosci. Bioeng.">
        <title>Complete genome sequence and characterization of the N-acylhomoserine lactone-degrading gene of the potato leaf-associated Solibacillus silvestris.</title>
        <authorList>
            <person name="Morohoshi T."/>
            <person name="Tominaga Y."/>
            <person name="Someya N."/>
            <person name="Ikeda T."/>
        </authorList>
    </citation>
    <scope>NUCLEOTIDE SEQUENCE [LARGE SCALE GENOMIC DNA]</scope>
    <source>
        <strain evidence="1 2">StLB046</strain>
    </source>
</reference>
<protein>
    <submittedName>
        <fullName evidence="1">Uncharacterized protein</fullName>
    </submittedName>
</protein>
<dbReference type="Proteomes" id="UP000006691">
    <property type="component" value="Chromosome"/>
</dbReference>
<dbReference type="HOGENOM" id="CLU_214209_1_1_9"/>
<keyword evidence="2" id="KW-1185">Reference proteome</keyword>
<reference evidence="2" key="1">
    <citation type="submission" date="2011-04" db="EMBL/GenBank/DDBJ databases">
        <title>Genome sequence of Solibacillus silvestris StLB046.</title>
        <authorList>
            <person name="Morohoshi T."/>
            <person name="Someya N."/>
            <person name="Ikeda T."/>
        </authorList>
    </citation>
    <scope>NUCLEOTIDE SEQUENCE [LARGE SCALE GENOMIC DNA]</scope>
    <source>
        <strain evidence="2">StLB046</strain>
    </source>
</reference>
<proteinExistence type="predicted"/>
<organism evidence="1 2">
    <name type="scientific">Solibacillus silvestris (strain StLB046)</name>
    <name type="common">Bacillus silvestris</name>
    <dbReference type="NCBI Taxonomy" id="1002809"/>
    <lineage>
        <taxon>Bacteria</taxon>
        <taxon>Bacillati</taxon>
        <taxon>Bacillota</taxon>
        <taxon>Bacilli</taxon>
        <taxon>Bacillales</taxon>
        <taxon>Caryophanaceae</taxon>
        <taxon>Solibacillus</taxon>
    </lineage>
</organism>